<evidence type="ECO:0000313" key="2">
    <source>
        <dbReference type="Proteomes" id="UP000549394"/>
    </source>
</evidence>
<gene>
    <name evidence="1" type="ORF">DGYR_LOCUS1458</name>
</gene>
<keyword evidence="2" id="KW-1185">Reference proteome</keyword>
<dbReference type="AlphaFoldDB" id="A0A7I8VCM3"/>
<reference evidence="1 2" key="1">
    <citation type="submission" date="2020-08" db="EMBL/GenBank/DDBJ databases">
        <authorList>
            <person name="Hejnol A."/>
        </authorList>
    </citation>
    <scope>NUCLEOTIDE SEQUENCE [LARGE SCALE GENOMIC DNA]</scope>
</reference>
<dbReference type="EMBL" id="CAJFCJ010000002">
    <property type="protein sequence ID" value="CAD5112282.1"/>
    <property type="molecule type" value="Genomic_DNA"/>
</dbReference>
<comment type="caution">
    <text evidence="1">The sequence shown here is derived from an EMBL/GenBank/DDBJ whole genome shotgun (WGS) entry which is preliminary data.</text>
</comment>
<proteinExistence type="predicted"/>
<evidence type="ECO:0000313" key="1">
    <source>
        <dbReference type="EMBL" id="CAD5112282.1"/>
    </source>
</evidence>
<sequence>MTKKTIRKDAIDRKEIELKHHKKFDTDKMGNNTGNVVFDASYRDPPKINKIHNRNINKIPVKSEKTQRVFRIKGSTPPKRIPLNCLLPSKQAEIRMNSNAFERETNAFYYQIETSKDRLIKTNIEKKSIGANLQKSLKAKHRGIIKQSSDSMDFASALKETRSENIDPIDGIVPPNKNRNQLKIEMEYPIDLEGVEISDNSTSKSFVDDERIDSFPKDTFNPNSAISQKRISLRKNQGDLKPNELFMNETFISQSIVCHKEDMDENSYHMKTDGLLSSNEYLEVNKFKRKNLLHSINKQEINEQKVKCDCNNVRLLSEDKECKSNKSEFLSYEQRRL</sequence>
<protein>
    <submittedName>
        <fullName evidence="1">DgyrCDS1511</fullName>
    </submittedName>
</protein>
<organism evidence="1 2">
    <name type="scientific">Dimorphilus gyrociliatus</name>
    <dbReference type="NCBI Taxonomy" id="2664684"/>
    <lineage>
        <taxon>Eukaryota</taxon>
        <taxon>Metazoa</taxon>
        <taxon>Spiralia</taxon>
        <taxon>Lophotrochozoa</taxon>
        <taxon>Annelida</taxon>
        <taxon>Polychaeta</taxon>
        <taxon>Polychaeta incertae sedis</taxon>
        <taxon>Dinophilidae</taxon>
        <taxon>Dimorphilus</taxon>
    </lineage>
</organism>
<name>A0A7I8VCM3_9ANNE</name>
<dbReference type="Proteomes" id="UP000549394">
    <property type="component" value="Unassembled WGS sequence"/>
</dbReference>
<accession>A0A7I8VCM3</accession>